<organism evidence="2 3">
    <name type="scientific">Mytilus coruscus</name>
    <name type="common">Sea mussel</name>
    <dbReference type="NCBI Taxonomy" id="42192"/>
    <lineage>
        <taxon>Eukaryota</taxon>
        <taxon>Metazoa</taxon>
        <taxon>Spiralia</taxon>
        <taxon>Lophotrochozoa</taxon>
        <taxon>Mollusca</taxon>
        <taxon>Bivalvia</taxon>
        <taxon>Autobranchia</taxon>
        <taxon>Pteriomorphia</taxon>
        <taxon>Mytilida</taxon>
        <taxon>Mytiloidea</taxon>
        <taxon>Mytilidae</taxon>
        <taxon>Mytilinae</taxon>
        <taxon>Mytilus</taxon>
    </lineage>
</organism>
<protein>
    <recommendedName>
        <fullName evidence="1">MAM domain-containing protein</fullName>
    </recommendedName>
</protein>
<dbReference type="AlphaFoldDB" id="A0A6J8ERY5"/>
<dbReference type="Pfam" id="PF00629">
    <property type="entry name" value="MAM"/>
    <property type="match status" value="1"/>
</dbReference>
<gene>
    <name evidence="2" type="ORF">MCOR_54307</name>
</gene>
<dbReference type="PANTHER" id="PTHR23282">
    <property type="entry name" value="APICAL ENDOSOMAL GLYCOPROTEIN PRECURSOR"/>
    <property type="match status" value="1"/>
</dbReference>
<dbReference type="GO" id="GO:0016020">
    <property type="term" value="C:membrane"/>
    <property type="evidence" value="ECO:0007669"/>
    <property type="project" value="InterPro"/>
</dbReference>
<dbReference type="OrthoDB" id="412155at2759"/>
<keyword evidence="3" id="KW-1185">Reference proteome</keyword>
<dbReference type="InterPro" id="IPR051560">
    <property type="entry name" value="MAM_domain-containing"/>
</dbReference>
<sequence length="294" mass="33576">MDMNETEIAYIRLEVNVMKENYHDLLKRVIDNENTIDSLEKDKQYLTNEVENLKRQLSCETEVLHDITGEHQKELNKTNFELIHTWYSFNKTVHELSYTVDSFENKFLCLEGSDSAQSFKTCINNIGVVSVCTYETTVEENCIFHNDETGLDKKNWRRHSGRTASRNTGPSRAMAGKYYMYIESGSMVYLENALLVSNILQQGVKLCLSFYYHMYGSSTGTLEVIVSSSGTNQTIFTRSGDQGNQWYYKKLYIQSASSLQIMFNAIDGQSSYGDIALDNIMLFTGECGPKTIPP</sequence>
<accession>A0A6J8ERY5</accession>
<dbReference type="PROSITE" id="PS50060">
    <property type="entry name" value="MAM_2"/>
    <property type="match status" value="1"/>
</dbReference>
<dbReference type="SMART" id="SM00137">
    <property type="entry name" value="MAM"/>
    <property type="match status" value="1"/>
</dbReference>
<dbReference type="PANTHER" id="PTHR23282:SF101">
    <property type="entry name" value="MAM DOMAIN-CONTAINING PROTEIN"/>
    <property type="match status" value="1"/>
</dbReference>
<name>A0A6J8ERY5_MYTCO</name>
<evidence type="ECO:0000313" key="3">
    <source>
        <dbReference type="Proteomes" id="UP000507470"/>
    </source>
</evidence>
<dbReference type="Gene3D" id="2.60.120.200">
    <property type="match status" value="1"/>
</dbReference>
<dbReference type="EMBL" id="CACVKT020009531">
    <property type="protein sequence ID" value="CAC5422245.1"/>
    <property type="molecule type" value="Genomic_DNA"/>
</dbReference>
<dbReference type="InterPro" id="IPR013320">
    <property type="entry name" value="ConA-like_dom_sf"/>
</dbReference>
<proteinExistence type="predicted"/>
<evidence type="ECO:0000259" key="1">
    <source>
        <dbReference type="PROSITE" id="PS50060"/>
    </source>
</evidence>
<dbReference type="Proteomes" id="UP000507470">
    <property type="component" value="Unassembled WGS sequence"/>
</dbReference>
<dbReference type="SUPFAM" id="SSF49899">
    <property type="entry name" value="Concanavalin A-like lectins/glucanases"/>
    <property type="match status" value="1"/>
</dbReference>
<dbReference type="InterPro" id="IPR000998">
    <property type="entry name" value="MAM_dom"/>
</dbReference>
<evidence type="ECO:0000313" key="2">
    <source>
        <dbReference type="EMBL" id="CAC5422245.1"/>
    </source>
</evidence>
<feature type="domain" description="MAM" evidence="1">
    <location>
        <begin position="130"/>
        <end position="289"/>
    </location>
</feature>
<reference evidence="2 3" key="1">
    <citation type="submission" date="2020-06" db="EMBL/GenBank/DDBJ databases">
        <authorList>
            <person name="Li R."/>
            <person name="Bekaert M."/>
        </authorList>
    </citation>
    <scope>NUCLEOTIDE SEQUENCE [LARGE SCALE GENOMIC DNA]</scope>
    <source>
        <strain evidence="3">wild</strain>
    </source>
</reference>
<dbReference type="CDD" id="cd06263">
    <property type="entry name" value="MAM"/>
    <property type="match status" value="1"/>
</dbReference>